<evidence type="ECO:0000313" key="2">
    <source>
        <dbReference type="Proteomes" id="UP000076715"/>
    </source>
</evidence>
<protein>
    <submittedName>
        <fullName evidence="1">Uncharacterized protein</fullName>
    </submittedName>
</protein>
<dbReference type="Proteomes" id="UP000076715">
    <property type="component" value="Unassembled WGS sequence"/>
</dbReference>
<name>A0A162Y7B3_9FLAO</name>
<sequence length="71" mass="8200">MIGFYFIQNKEELSQKQPNKIETIEEIEHYEVLVTGGFNMDANLSYAVPLLKFNLTDSLPNFQIGSEKLFN</sequence>
<proteinExistence type="predicted"/>
<gene>
    <name evidence="1" type="ORF">AWE51_25855</name>
</gene>
<organism evidence="1 2">
    <name type="scientific">Aquimarina aggregata</name>
    <dbReference type="NCBI Taxonomy" id="1642818"/>
    <lineage>
        <taxon>Bacteria</taxon>
        <taxon>Pseudomonadati</taxon>
        <taxon>Bacteroidota</taxon>
        <taxon>Flavobacteriia</taxon>
        <taxon>Flavobacteriales</taxon>
        <taxon>Flavobacteriaceae</taxon>
        <taxon>Aquimarina</taxon>
    </lineage>
</organism>
<evidence type="ECO:0000313" key="1">
    <source>
        <dbReference type="EMBL" id="KZS38969.1"/>
    </source>
</evidence>
<keyword evidence="2" id="KW-1185">Reference proteome</keyword>
<dbReference type="STRING" id="1642818.AWE51_25855"/>
<comment type="caution">
    <text evidence="1">The sequence shown here is derived from an EMBL/GenBank/DDBJ whole genome shotgun (WGS) entry which is preliminary data.</text>
</comment>
<reference evidence="1 2" key="1">
    <citation type="submission" date="2016-01" db="EMBL/GenBank/DDBJ databases">
        <title>The draft genome sequence of Aquimarina sp. RZW4-3-2.</title>
        <authorList>
            <person name="Wang Y."/>
        </authorList>
    </citation>
    <scope>NUCLEOTIDE SEQUENCE [LARGE SCALE GENOMIC DNA]</scope>
    <source>
        <strain evidence="1 2">RZW4-3-2</strain>
    </source>
</reference>
<accession>A0A162Y7B3</accession>
<dbReference type="AlphaFoldDB" id="A0A162Y7B3"/>
<dbReference type="EMBL" id="LQRT01000036">
    <property type="protein sequence ID" value="KZS38969.1"/>
    <property type="molecule type" value="Genomic_DNA"/>
</dbReference>